<evidence type="ECO:0000256" key="1">
    <source>
        <dbReference type="SAM" id="MobiDB-lite"/>
    </source>
</evidence>
<dbReference type="EMBL" id="JANAVB010025313">
    <property type="protein sequence ID" value="KAJ6820700.1"/>
    <property type="molecule type" value="Genomic_DNA"/>
</dbReference>
<sequence>MLDFSRRSGSARRCRETTRTERSTVSEFRRPRLVMVEEGGGYRARSREMKSVIGSKEVQDSYVTKFVEHLKSIGLHEKIMFINLNDCVYELKRDIVSGLCCVIYLFFGYIYFYLVL</sequence>
<evidence type="ECO:0000313" key="3">
    <source>
        <dbReference type="EMBL" id="KAJ6820700.1"/>
    </source>
</evidence>
<proteinExistence type="predicted"/>
<evidence type="ECO:0000256" key="2">
    <source>
        <dbReference type="SAM" id="Phobius"/>
    </source>
</evidence>
<organism evidence="3 4">
    <name type="scientific">Iris pallida</name>
    <name type="common">Sweet iris</name>
    <dbReference type="NCBI Taxonomy" id="29817"/>
    <lineage>
        <taxon>Eukaryota</taxon>
        <taxon>Viridiplantae</taxon>
        <taxon>Streptophyta</taxon>
        <taxon>Embryophyta</taxon>
        <taxon>Tracheophyta</taxon>
        <taxon>Spermatophyta</taxon>
        <taxon>Magnoliopsida</taxon>
        <taxon>Liliopsida</taxon>
        <taxon>Asparagales</taxon>
        <taxon>Iridaceae</taxon>
        <taxon>Iridoideae</taxon>
        <taxon>Irideae</taxon>
        <taxon>Iris</taxon>
    </lineage>
</organism>
<keyword evidence="4" id="KW-1185">Reference proteome</keyword>
<evidence type="ECO:0000313" key="4">
    <source>
        <dbReference type="Proteomes" id="UP001140949"/>
    </source>
</evidence>
<keyword evidence="2" id="KW-0812">Transmembrane</keyword>
<gene>
    <name evidence="3" type="ORF">M6B38_396210</name>
</gene>
<dbReference type="Proteomes" id="UP001140949">
    <property type="component" value="Unassembled WGS sequence"/>
</dbReference>
<keyword evidence="2" id="KW-0472">Membrane</keyword>
<accession>A0AAX6FWF5</accession>
<protein>
    <submittedName>
        <fullName evidence="3">UDP-glycosyltransferase 91C1-like</fullName>
    </submittedName>
</protein>
<feature type="compositionally biased region" description="Basic and acidic residues" evidence="1">
    <location>
        <begin position="13"/>
        <end position="24"/>
    </location>
</feature>
<name>A0AAX6FWF5_IRIPA</name>
<reference evidence="3" key="1">
    <citation type="journal article" date="2023" name="GigaByte">
        <title>Genome assembly of the bearded iris, Iris pallida Lam.</title>
        <authorList>
            <person name="Bruccoleri R.E."/>
            <person name="Oakeley E.J."/>
            <person name="Faust A.M.E."/>
            <person name="Altorfer M."/>
            <person name="Dessus-Babus S."/>
            <person name="Burckhardt D."/>
            <person name="Oertli M."/>
            <person name="Naumann U."/>
            <person name="Petersen F."/>
            <person name="Wong J."/>
        </authorList>
    </citation>
    <scope>NUCLEOTIDE SEQUENCE</scope>
    <source>
        <strain evidence="3">GSM-AAB239-AS_SAM_17_03QT</strain>
    </source>
</reference>
<reference evidence="3" key="2">
    <citation type="submission" date="2023-04" db="EMBL/GenBank/DDBJ databases">
        <authorList>
            <person name="Bruccoleri R.E."/>
            <person name="Oakeley E.J."/>
            <person name="Faust A.-M."/>
            <person name="Dessus-Babus S."/>
            <person name="Altorfer M."/>
            <person name="Burckhardt D."/>
            <person name="Oertli M."/>
            <person name="Naumann U."/>
            <person name="Petersen F."/>
            <person name="Wong J."/>
        </authorList>
    </citation>
    <scope>NUCLEOTIDE SEQUENCE</scope>
    <source>
        <strain evidence="3">GSM-AAB239-AS_SAM_17_03QT</strain>
        <tissue evidence="3">Leaf</tissue>
    </source>
</reference>
<feature type="region of interest" description="Disordered" evidence="1">
    <location>
        <begin position="1"/>
        <end position="24"/>
    </location>
</feature>
<feature type="transmembrane region" description="Helical" evidence="2">
    <location>
        <begin position="95"/>
        <end position="114"/>
    </location>
</feature>
<keyword evidence="2" id="KW-1133">Transmembrane helix</keyword>
<comment type="caution">
    <text evidence="3">The sequence shown here is derived from an EMBL/GenBank/DDBJ whole genome shotgun (WGS) entry which is preliminary data.</text>
</comment>
<dbReference type="AlphaFoldDB" id="A0AAX6FWF5"/>